<keyword evidence="3 6" id="KW-0561">Oxygen transport</keyword>
<dbReference type="GO" id="GO:0005344">
    <property type="term" value="F:oxygen carrier activity"/>
    <property type="evidence" value="ECO:0007669"/>
    <property type="project" value="UniProtKB-KW"/>
</dbReference>
<feature type="domain" description="Globin" evidence="7">
    <location>
        <begin position="2"/>
        <end position="225"/>
    </location>
</feature>
<evidence type="ECO:0000256" key="3">
    <source>
        <dbReference type="ARBA" id="ARBA00022621"/>
    </source>
</evidence>
<evidence type="ECO:0000256" key="5">
    <source>
        <dbReference type="ARBA" id="ARBA00023004"/>
    </source>
</evidence>
<dbReference type="InterPro" id="IPR000971">
    <property type="entry name" value="Globin"/>
</dbReference>
<protein>
    <recommendedName>
        <fullName evidence="7">Globin domain-containing protein</fullName>
    </recommendedName>
</protein>
<evidence type="ECO:0000256" key="6">
    <source>
        <dbReference type="RuleBase" id="RU000356"/>
    </source>
</evidence>
<dbReference type="GO" id="GO:0019825">
    <property type="term" value="F:oxygen binding"/>
    <property type="evidence" value="ECO:0007669"/>
    <property type="project" value="InterPro"/>
</dbReference>
<proteinExistence type="inferred from homology"/>
<dbReference type="PANTHER" id="PTHR47217">
    <property type="entry name" value="GLOBIN-LIKE PROTEIN"/>
    <property type="match status" value="1"/>
</dbReference>
<organism evidence="8">
    <name type="scientific">Medioppia subpectinata</name>
    <dbReference type="NCBI Taxonomy" id="1979941"/>
    <lineage>
        <taxon>Eukaryota</taxon>
        <taxon>Metazoa</taxon>
        <taxon>Ecdysozoa</taxon>
        <taxon>Arthropoda</taxon>
        <taxon>Chelicerata</taxon>
        <taxon>Arachnida</taxon>
        <taxon>Acari</taxon>
        <taxon>Acariformes</taxon>
        <taxon>Sarcoptiformes</taxon>
        <taxon>Oribatida</taxon>
        <taxon>Brachypylina</taxon>
        <taxon>Oppioidea</taxon>
        <taxon>Oppiidae</taxon>
        <taxon>Medioppia</taxon>
    </lineage>
</organism>
<comment type="similarity">
    <text evidence="6">Belongs to the globin family.</text>
</comment>
<dbReference type="InterPro" id="IPR009050">
    <property type="entry name" value="Globin-like_sf"/>
</dbReference>
<name>A0A7R9L537_9ACAR</name>
<dbReference type="CDD" id="cd01040">
    <property type="entry name" value="Mb-like"/>
    <property type="match status" value="1"/>
</dbReference>
<accession>A0A7R9L537</accession>
<keyword evidence="1 6" id="KW-0813">Transport</keyword>
<dbReference type="Gene3D" id="1.10.490.10">
    <property type="entry name" value="Globins"/>
    <property type="match status" value="2"/>
</dbReference>
<dbReference type="InterPro" id="IPR012292">
    <property type="entry name" value="Globin/Proto"/>
</dbReference>
<dbReference type="SUPFAM" id="SSF46458">
    <property type="entry name" value="Globin-like"/>
    <property type="match status" value="2"/>
</dbReference>
<dbReference type="AlphaFoldDB" id="A0A7R9L537"/>
<dbReference type="OrthoDB" id="436496at2759"/>
<dbReference type="InterPro" id="IPR044399">
    <property type="entry name" value="Mb-like_M"/>
</dbReference>
<dbReference type="GO" id="GO:0046872">
    <property type="term" value="F:metal ion binding"/>
    <property type="evidence" value="ECO:0007669"/>
    <property type="project" value="UniProtKB-KW"/>
</dbReference>
<sequence length="225" mass="25484">MNLNANELATLRTVWDAYSADSISNGCDLFIRLFKENPTYIQWFPKIGPNLKNDPEVIRISQTDIRWVSRFIDAAIAGDNQGISRYLRKLAGCHVRAKVNEVMYDVFKECILSELVEKLGPSVMTVDTELRGNDAVIRNGISDLEFVSKIIDSLVEQSPEETRKLIRKQAGCHNSHKVTEGMFDRMRLCVLGELNDKLGPNVMTDATQAAWHKFFKVYIAALYPA</sequence>
<reference evidence="8" key="1">
    <citation type="submission" date="2020-11" db="EMBL/GenBank/DDBJ databases">
        <authorList>
            <person name="Tran Van P."/>
        </authorList>
    </citation>
    <scope>NUCLEOTIDE SEQUENCE</scope>
</reference>
<dbReference type="Pfam" id="PF00042">
    <property type="entry name" value="Globin"/>
    <property type="match status" value="2"/>
</dbReference>
<dbReference type="EMBL" id="OC870548">
    <property type="protein sequence ID" value="CAD7635073.1"/>
    <property type="molecule type" value="Genomic_DNA"/>
</dbReference>
<keyword evidence="5" id="KW-0408">Iron</keyword>
<dbReference type="EMBL" id="CAJPIZ010015973">
    <property type="protein sequence ID" value="CAG2115503.1"/>
    <property type="molecule type" value="Genomic_DNA"/>
</dbReference>
<evidence type="ECO:0000256" key="1">
    <source>
        <dbReference type="ARBA" id="ARBA00022448"/>
    </source>
</evidence>
<dbReference type="PANTHER" id="PTHR47217:SF1">
    <property type="entry name" value="GLOBIN-LIKE PROTEIN"/>
    <property type="match status" value="1"/>
</dbReference>
<dbReference type="Proteomes" id="UP000759131">
    <property type="component" value="Unassembled WGS sequence"/>
</dbReference>
<keyword evidence="2 6" id="KW-0349">Heme</keyword>
<evidence type="ECO:0000259" key="7">
    <source>
        <dbReference type="PROSITE" id="PS01033"/>
    </source>
</evidence>
<gene>
    <name evidence="8" type="ORF">OSB1V03_LOCUS15465</name>
</gene>
<dbReference type="PROSITE" id="PS01033">
    <property type="entry name" value="GLOBIN"/>
    <property type="match status" value="1"/>
</dbReference>
<evidence type="ECO:0000313" key="9">
    <source>
        <dbReference type="Proteomes" id="UP000759131"/>
    </source>
</evidence>
<dbReference type="GO" id="GO:0020037">
    <property type="term" value="F:heme binding"/>
    <property type="evidence" value="ECO:0007669"/>
    <property type="project" value="InterPro"/>
</dbReference>
<keyword evidence="4" id="KW-0479">Metal-binding</keyword>
<keyword evidence="9" id="KW-1185">Reference proteome</keyword>
<evidence type="ECO:0000256" key="4">
    <source>
        <dbReference type="ARBA" id="ARBA00022723"/>
    </source>
</evidence>
<evidence type="ECO:0000313" key="8">
    <source>
        <dbReference type="EMBL" id="CAD7635073.1"/>
    </source>
</evidence>
<evidence type="ECO:0000256" key="2">
    <source>
        <dbReference type="ARBA" id="ARBA00022617"/>
    </source>
</evidence>